<gene>
    <name evidence="2" type="ORF">ACFQJ9_15540</name>
</gene>
<feature type="compositionally biased region" description="Basic and acidic residues" evidence="1">
    <location>
        <begin position="15"/>
        <end position="36"/>
    </location>
</feature>
<evidence type="ECO:0000313" key="2">
    <source>
        <dbReference type="EMBL" id="MFC7200804.1"/>
    </source>
</evidence>
<dbReference type="AlphaFoldDB" id="A0ABD5Z6Q0"/>
<name>A0ABD5Z6Q0_9EURY</name>
<comment type="caution">
    <text evidence="2">The sequence shown here is derived from an EMBL/GenBank/DDBJ whole genome shotgun (WGS) entry which is preliminary data.</text>
</comment>
<organism evidence="2 3">
    <name type="scientific">Halospeciosus flavus</name>
    <dbReference type="NCBI Taxonomy" id="3032283"/>
    <lineage>
        <taxon>Archaea</taxon>
        <taxon>Methanobacteriati</taxon>
        <taxon>Methanobacteriota</taxon>
        <taxon>Stenosarchaea group</taxon>
        <taxon>Halobacteria</taxon>
        <taxon>Halobacteriales</taxon>
        <taxon>Halobacteriaceae</taxon>
        <taxon>Halospeciosus</taxon>
    </lineage>
</organism>
<feature type="compositionally biased region" description="Basic and acidic residues" evidence="1">
    <location>
        <begin position="60"/>
        <end position="74"/>
    </location>
</feature>
<feature type="region of interest" description="Disordered" evidence="1">
    <location>
        <begin position="58"/>
        <end position="113"/>
    </location>
</feature>
<sequence>MGLLQRLKRLVGFGDAEKATNAPDEHEVQPTHEPGRECSVCGTSVGADTEACPLCQSTALRDRKDDTASTKTDTDGDPNAGLDPDRAVTSSSDGTDTAVASERLAELRKRREE</sequence>
<accession>A0ABD5Z6Q0</accession>
<keyword evidence="3" id="KW-1185">Reference proteome</keyword>
<reference evidence="2 3" key="1">
    <citation type="journal article" date="2019" name="Int. J. Syst. Evol. Microbiol.">
        <title>The Global Catalogue of Microorganisms (GCM) 10K type strain sequencing project: providing services to taxonomists for standard genome sequencing and annotation.</title>
        <authorList>
            <consortium name="The Broad Institute Genomics Platform"/>
            <consortium name="The Broad Institute Genome Sequencing Center for Infectious Disease"/>
            <person name="Wu L."/>
            <person name="Ma J."/>
        </authorList>
    </citation>
    <scope>NUCLEOTIDE SEQUENCE [LARGE SCALE GENOMIC DNA]</scope>
    <source>
        <strain evidence="2 3">XZGYJ-43</strain>
    </source>
</reference>
<proteinExistence type="predicted"/>
<evidence type="ECO:0000256" key="1">
    <source>
        <dbReference type="SAM" id="MobiDB-lite"/>
    </source>
</evidence>
<dbReference type="Proteomes" id="UP001596447">
    <property type="component" value="Unassembled WGS sequence"/>
</dbReference>
<dbReference type="RefSeq" id="WP_279527570.1">
    <property type="nucleotide sequence ID" value="NZ_CP122312.1"/>
</dbReference>
<evidence type="ECO:0000313" key="3">
    <source>
        <dbReference type="Proteomes" id="UP001596447"/>
    </source>
</evidence>
<evidence type="ECO:0008006" key="4">
    <source>
        <dbReference type="Google" id="ProtNLM"/>
    </source>
</evidence>
<protein>
    <recommendedName>
        <fullName evidence="4">Zinc ribbon domain-containing protein</fullName>
    </recommendedName>
</protein>
<feature type="region of interest" description="Disordered" evidence="1">
    <location>
        <begin position="13"/>
        <end position="38"/>
    </location>
</feature>
<dbReference type="EMBL" id="JBHTAR010000011">
    <property type="protein sequence ID" value="MFC7200804.1"/>
    <property type="molecule type" value="Genomic_DNA"/>
</dbReference>
<feature type="compositionally biased region" description="Basic and acidic residues" evidence="1">
    <location>
        <begin position="103"/>
        <end position="113"/>
    </location>
</feature>